<evidence type="ECO:0000313" key="1">
    <source>
        <dbReference type="EMBL" id="MBP1326742.1"/>
    </source>
</evidence>
<sequence length="106" mass="12771">MARRKSLARRWPWVVYRVEQDGDKVFIKAWEANTYGRMIKSRHLATGTISEWEHDPVKPCWLTSTDTDAIHRLHEEIRDGLWELDDAIRQAYKDNRYDWEPTVDDR</sequence>
<protein>
    <submittedName>
        <fullName evidence="1">Uncharacterized protein</fullName>
    </submittedName>
</protein>
<gene>
    <name evidence="1" type="ORF">JOF28_001974</name>
</gene>
<reference evidence="1" key="1">
    <citation type="submission" date="2021-02" db="EMBL/GenBank/DDBJ databases">
        <title>Sequencing the genomes of 1000 actinobacteria strains.</title>
        <authorList>
            <person name="Klenk H.-P."/>
        </authorList>
    </citation>
    <scope>NUCLEOTIDE SEQUENCE</scope>
    <source>
        <strain evidence="1">DSM 22850</strain>
    </source>
</reference>
<comment type="caution">
    <text evidence="1">The sequence shown here is derived from an EMBL/GenBank/DDBJ whole genome shotgun (WGS) entry which is preliminary data.</text>
</comment>
<evidence type="ECO:0000313" key="2">
    <source>
        <dbReference type="Proteomes" id="UP000675163"/>
    </source>
</evidence>
<keyword evidence="2" id="KW-1185">Reference proteome</keyword>
<name>A0A940PTR5_9MICO</name>
<dbReference type="AlphaFoldDB" id="A0A940PTR5"/>
<proteinExistence type="predicted"/>
<dbReference type="EMBL" id="JAFIDA010000001">
    <property type="protein sequence ID" value="MBP1326742.1"/>
    <property type="molecule type" value="Genomic_DNA"/>
</dbReference>
<accession>A0A940PTR5</accession>
<dbReference type="Proteomes" id="UP000675163">
    <property type="component" value="Unassembled WGS sequence"/>
</dbReference>
<organism evidence="1 2">
    <name type="scientific">Leucobacter exalbidus</name>
    <dbReference type="NCBI Taxonomy" id="662960"/>
    <lineage>
        <taxon>Bacteria</taxon>
        <taxon>Bacillati</taxon>
        <taxon>Actinomycetota</taxon>
        <taxon>Actinomycetes</taxon>
        <taxon>Micrococcales</taxon>
        <taxon>Microbacteriaceae</taxon>
        <taxon>Leucobacter</taxon>
    </lineage>
</organism>